<dbReference type="eggNOG" id="ENOG5030UJB">
    <property type="taxonomic scope" value="Bacteria"/>
</dbReference>
<dbReference type="Proteomes" id="UP000010798">
    <property type="component" value="Chromosome"/>
</dbReference>
<dbReference type="HOGENOM" id="CLU_767112_0_0_0"/>
<dbReference type="STRING" id="886293.Sinac_6990"/>
<dbReference type="OrthoDB" id="276660at2"/>
<evidence type="ECO:0000313" key="2">
    <source>
        <dbReference type="EMBL" id="AGA31046.1"/>
    </source>
</evidence>
<dbReference type="RefSeq" id="WP_015250118.1">
    <property type="nucleotide sequence ID" value="NC_019892.1"/>
</dbReference>
<name>L0DRN6_SINAD</name>
<evidence type="ECO:0000256" key="1">
    <source>
        <dbReference type="SAM" id="MobiDB-lite"/>
    </source>
</evidence>
<proteinExistence type="predicted"/>
<gene>
    <name evidence="2" type="ordered locus">Sinac_6990</name>
</gene>
<organism evidence="2 3">
    <name type="scientific">Singulisphaera acidiphila (strain ATCC BAA-1392 / DSM 18658 / VKM B-2454 / MOB10)</name>
    <dbReference type="NCBI Taxonomy" id="886293"/>
    <lineage>
        <taxon>Bacteria</taxon>
        <taxon>Pseudomonadati</taxon>
        <taxon>Planctomycetota</taxon>
        <taxon>Planctomycetia</taxon>
        <taxon>Isosphaerales</taxon>
        <taxon>Isosphaeraceae</taxon>
        <taxon>Singulisphaera</taxon>
    </lineage>
</organism>
<dbReference type="KEGG" id="saci:Sinac_6990"/>
<dbReference type="EMBL" id="CP003364">
    <property type="protein sequence ID" value="AGA31046.1"/>
    <property type="molecule type" value="Genomic_DNA"/>
</dbReference>
<dbReference type="AlphaFoldDB" id="L0DRN6"/>
<feature type="region of interest" description="Disordered" evidence="1">
    <location>
        <begin position="235"/>
        <end position="266"/>
    </location>
</feature>
<protein>
    <submittedName>
        <fullName evidence="2">Uncharacterized protein</fullName>
    </submittedName>
</protein>
<keyword evidence="3" id="KW-1185">Reference proteome</keyword>
<evidence type="ECO:0000313" key="3">
    <source>
        <dbReference type="Proteomes" id="UP000010798"/>
    </source>
</evidence>
<sequence>MSGNGQAASTPVGQLLLARLLVAGEKGATGAEIKKALEPLLGHRWAGAALSEELRLALADLAAAGLVLLARKGKTERGTLTTEGRHRALEVIGLDQLPPKTTWDKVKKTYLAARALGLPTPTGATATRFGGEPGFKAALLKTKFVLPIGDYPAMQEALDALAWTLLGLEPGPKFTVKAVQAALILRELGDLGKLGSKPDPGKEVTKLLAREVGARQSGKDELRLASIRHWVDGDSDAVVLPPPEPPSPLPARPEAEDGDATPSASLDLPGFARRVLEAARSSPTGRFGTDKVFVGHVWSALRHEPAFAAMDSNEFKRRLAEANNARLLDLSRADMVEAMDPEEVERSEVRYLGATFHFIRI</sequence>
<accession>L0DRN6</accession>
<feature type="compositionally biased region" description="Pro residues" evidence="1">
    <location>
        <begin position="240"/>
        <end position="251"/>
    </location>
</feature>
<reference evidence="2 3" key="1">
    <citation type="submission" date="2012-02" db="EMBL/GenBank/DDBJ databases">
        <title>Complete sequence of chromosome of Singulisphaera acidiphila DSM 18658.</title>
        <authorList>
            <consortium name="US DOE Joint Genome Institute (JGI-PGF)"/>
            <person name="Lucas S."/>
            <person name="Copeland A."/>
            <person name="Lapidus A."/>
            <person name="Glavina del Rio T."/>
            <person name="Dalin E."/>
            <person name="Tice H."/>
            <person name="Bruce D."/>
            <person name="Goodwin L."/>
            <person name="Pitluck S."/>
            <person name="Peters L."/>
            <person name="Ovchinnikova G."/>
            <person name="Chertkov O."/>
            <person name="Kyrpides N."/>
            <person name="Mavromatis K."/>
            <person name="Ivanova N."/>
            <person name="Brettin T."/>
            <person name="Detter J.C."/>
            <person name="Han C."/>
            <person name="Larimer F."/>
            <person name="Land M."/>
            <person name="Hauser L."/>
            <person name="Markowitz V."/>
            <person name="Cheng J.-F."/>
            <person name="Hugenholtz P."/>
            <person name="Woyke T."/>
            <person name="Wu D."/>
            <person name="Tindall B."/>
            <person name="Pomrenke H."/>
            <person name="Brambilla E."/>
            <person name="Klenk H.-P."/>
            <person name="Eisen J.A."/>
        </authorList>
    </citation>
    <scope>NUCLEOTIDE SEQUENCE [LARGE SCALE GENOMIC DNA]</scope>
    <source>
        <strain evidence="3">ATCC BAA-1392 / DSM 18658 / VKM B-2454 / MOB10</strain>
    </source>
</reference>